<dbReference type="EMBL" id="JBBCAQ010000004">
    <property type="protein sequence ID" value="KAK7604009.1"/>
    <property type="molecule type" value="Genomic_DNA"/>
</dbReference>
<evidence type="ECO:0000313" key="1">
    <source>
        <dbReference type="EMBL" id="KAK7604009.1"/>
    </source>
</evidence>
<dbReference type="Proteomes" id="UP001367676">
    <property type="component" value="Unassembled WGS sequence"/>
</dbReference>
<reference evidence="1 2" key="1">
    <citation type="submission" date="2024-03" db="EMBL/GenBank/DDBJ databases">
        <title>Adaptation during the transition from Ophiocordyceps entomopathogen to insect associate is accompanied by gene loss and intensified selection.</title>
        <authorList>
            <person name="Ward C.M."/>
            <person name="Onetto C.A."/>
            <person name="Borneman A.R."/>
        </authorList>
    </citation>
    <scope>NUCLEOTIDE SEQUENCE [LARGE SCALE GENOMIC DNA]</scope>
    <source>
        <strain evidence="1">AWRI1</strain>
        <tissue evidence="1">Single Adult Female</tissue>
    </source>
</reference>
<name>A0AAN9YA96_9HEMI</name>
<organism evidence="1 2">
    <name type="scientific">Parthenolecanium corni</name>
    <dbReference type="NCBI Taxonomy" id="536013"/>
    <lineage>
        <taxon>Eukaryota</taxon>
        <taxon>Metazoa</taxon>
        <taxon>Ecdysozoa</taxon>
        <taxon>Arthropoda</taxon>
        <taxon>Hexapoda</taxon>
        <taxon>Insecta</taxon>
        <taxon>Pterygota</taxon>
        <taxon>Neoptera</taxon>
        <taxon>Paraneoptera</taxon>
        <taxon>Hemiptera</taxon>
        <taxon>Sternorrhyncha</taxon>
        <taxon>Coccoidea</taxon>
        <taxon>Coccidae</taxon>
        <taxon>Parthenolecanium</taxon>
    </lineage>
</organism>
<accession>A0AAN9YA96</accession>
<gene>
    <name evidence="1" type="ORF">V9T40_004282</name>
</gene>
<protein>
    <submittedName>
        <fullName evidence="1">Uncharacterized protein</fullName>
    </submittedName>
</protein>
<proteinExistence type="predicted"/>
<comment type="caution">
    <text evidence="1">The sequence shown here is derived from an EMBL/GenBank/DDBJ whole genome shotgun (WGS) entry which is preliminary data.</text>
</comment>
<sequence>MAGDVSPLSEDR</sequence>
<evidence type="ECO:0000313" key="2">
    <source>
        <dbReference type="Proteomes" id="UP001367676"/>
    </source>
</evidence>
<keyword evidence="2" id="KW-1185">Reference proteome</keyword>